<evidence type="ECO:0000256" key="2">
    <source>
        <dbReference type="ARBA" id="ARBA00006459"/>
    </source>
</evidence>
<dbReference type="Pfam" id="PF00209">
    <property type="entry name" value="SNF"/>
    <property type="match status" value="1"/>
</dbReference>
<name>E9HUU1_DAPPU</name>
<evidence type="ECO:0000313" key="11">
    <source>
        <dbReference type="Proteomes" id="UP000000305"/>
    </source>
</evidence>
<feature type="binding site" evidence="8">
    <location>
        <position position="81"/>
    </location>
    <ligand>
        <name>Na(+)</name>
        <dbReference type="ChEBI" id="CHEBI:29101"/>
        <label>1</label>
    </ligand>
</feature>
<dbReference type="GO" id="GO:0016020">
    <property type="term" value="C:membrane"/>
    <property type="evidence" value="ECO:0007669"/>
    <property type="project" value="UniProtKB-SubCell"/>
</dbReference>
<dbReference type="eggNOG" id="KOG3659">
    <property type="taxonomic scope" value="Eukaryota"/>
</dbReference>
<gene>
    <name evidence="10" type="ORF">DAPPUDRAFT_266298</name>
</gene>
<evidence type="ECO:0008006" key="12">
    <source>
        <dbReference type="Google" id="ProtNLM"/>
    </source>
</evidence>
<dbReference type="PhylomeDB" id="E9HUU1"/>
<dbReference type="InParanoid" id="E9HUU1"/>
<evidence type="ECO:0000256" key="7">
    <source>
        <dbReference type="ARBA" id="ARBA00023136"/>
    </source>
</evidence>
<proteinExistence type="inferred from homology"/>
<keyword evidence="3" id="KW-0813">Transport</keyword>
<evidence type="ECO:0000256" key="1">
    <source>
        <dbReference type="ARBA" id="ARBA00004141"/>
    </source>
</evidence>
<keyword evidence="11" id="KW-1185">Reference proteome</keyword>
<comment type="subcellular location">
    <subcellularLocation>
        <location evidence="1">Membrane</location>
        <topology evidence="1">Multi-pass membrane protein</topology>
    </subcellularLocation>
</comment>
<keyword evidence="8" id="KW-0915">Sodium</keyword>
<evidence type="ECO:0000256" key="5">
    <source>
        <dbReference type="ARBA" id="ARBA00022847"/>
    </source>
</evidence>
<evidence type="ECO:0000256" key="4">
    <source>
        <dbReference type="ARBA" id="ARBA00022692"/>
    </source>
</evidence>
<feature type="binding site" evidence="8">
    <location>
        <position position="77"/>
    </location>
    <ligand>
        <name>Na(+)</name>
        <dbReference type="ChEBI" id="CHEBI:29101"/>
        <label>1</label>
    </ligand>
</feature>
<dbReference type="KEGG" id="dpx:DAPPUDRAFT_266298"/>
<feature type="binding site" evidence="8">
    <location>
        <position position="74"/>
    </location>
    <ligand>
        <name>Na(+)</name>
        <dbReference type="ChEBI" id="CHEBI:29101"/>
        <label>1</label>
    </ligand>
</feature>
<dbReference type="GO" id="GO:0015293">
    <property type="term" value="F:symporter activity"/>
    <property type="evidence" value="ECO:0007669"/>
    <property type="project" value="UniProtKB-KW"/>
</dbReference>
<accession>E9HUU1</accession>
<reference evidence="10 11" key="1">
    <citation type="journal article" date="2011" name="Science">
        <title>The ecoresponsive genome of Daphnia pulex.</title>
        <authorList>
            <person name="Colbourne J.K."/>
            <person name="Pfrender M.E."/>
            <person name="Gilbert D."/>
            <person name="Thomas W.K."/>
            <person name="Tucker A."/>
            <person name="Oakley T.H."/>
            <person name="Tokishita S."/>
            <person name="Aerts A."/>
            <person name="Arnold G.J."/>
            <person name="Basu M.K."/>
            <person name="Bauer D.J."/>
            <person name="Caceres C.E."/>
            <person name="Carmel L."/>
            <person name="Casola C."/>
            <person name="Choi J.H."/>
            <person name="Detter J.C."/>
            <person name="Dong Q."/>
            <person name="Dusheyko S."/>
            <person name="Eads B.D."/>
            <person name="Frohlich T."/>
            <person name="Geiler-Samerotte K.A."/>
            <person name="Gerlach D."/>
            <person name="Hatcher P."/>
            <person name="Jogdeo S."/>
            <person name="Krijgsveld J."/>
            <person name="Kriventseva E.V."/>
            <person name="Kultz D."/>
            <person name="Laforsch C."/>
            <person name="Lindquist E."/>
            <person name="Lopez J."/>
            <person name="Manak J.R."/>
            <person name="Muller J."/>
            <person name="Pangilinan J."/>
            <person name="Patwardhan R.P."/>
            <person name="Pitluck S."/>
            <person name="Pritham E.J."/>
            <person name="Rechtsteiner A."/>
            <person name="Rho M."/>
            <person name="Rogozin I.B."/>
            <person name="Sakarya O."/>
            <person name="Salamov A."/>
            <person name="Schaack S."/>
            <person name="Shapiro H."/>
            <person name="Shiga Y."/>
            <person name="Skalitzky C."/>
            <person name="Smith Z."/>
            <person name="Souvorov A."/>
            <person name="Sung W."/>
            <person name="Tang Z."/>
            <person name="Tsuchiya D."/>
            <person name="Tu H."/>
            <person name="Vos H."/>
            <person name="Wang M."/>
            <person name="Wolf Y.I."/>
            <person name="Yamagata H."/>
            <person name="Yamada T."/>
            <person name="Ye Y."/>
            <person name="Shaw J.R."/>
            <person name="Andrews J."/>
            <person name="Crease T.J."/>
            <person name="Tang H."/>
            <person name="Lucas S.M."/>
            <person name="Robertson H.M."/>
            <person name="Bork P."/>
            <person name="Koonin E.V."/>
            <person name="Zdobnov E.M."/>
            <person name="Grigoriev I.V."/>
            <person name="Lynch M."/>
            <person name="Boore J.L."/>
        </authorList>
    </citation>
    <scope>NUCLEOTIDE SEQUENCE [LARGE SCALE GENOMIC DNA]</scope>
</reference>
<keyword evidence="8" id="KW-0479">Metal-binding</keyword>
<dbReference type="GO" id="GO:0046872">
    <property type="term" value="F:metal ion binding"/>
    <property type="evidence" value="ECO:0007669"/>
    <property type="project" value="UniProtKB-KW"/>
</dbReference>
<dbReference type="PANTHER" id="PTHR11616:SF279">
    <property type="entry name" value="SODIUM-DEPENDENT SEROTONIN TRANSPORTER"/>
    <property type="match status" value="1"/>
</dbReference>
<evidence type="ECO:0000256" key="8">
    <source>
        <dbReference type="PIRSR" id="PIRSR600175-1"/>
    </source>
</evidence>
<dbReference type="AlphaFoldDB" id="E9HUU1"/>
<evidence type="ECO:0000256" key="3">
    <source>
        <dbReference type="ARBA" id="ARBA00022448"/>
    </source>
</evidence>
<dbReference type="Proteomes" id="UP000000305">
    <property type="component" value="Unassembled WGS sequence"/>
</dbReference>
<feature type="binding site" evidence="8">
    <location>
        <position position="76"/>
    </location>
    <ligand>
        <name>Na(+)</name>
        <dbReference type="ChEBI" id="CHEBI:29101"/>
        <label>1</label>
    </ligand>
</feature>
<keyword evidence="4" id="KW-0812">Transmembrane</keyword>
<dbReference type="InterPro" id="IPR037272">
    <property type="entry name" value="SNS_sf"/>
</dbReference>
<keyword evidence="6" id="KW-1133">Transmembrane helix</keyword>
<keyword evidence="7" id="KW-0472">Membrane</keyword>
<comment type="similarity">
    <text evidence="2">Belongs to the sodium:neurotransmitter symporter (SNF) (TC 2.A.22) family.</text>
</comment>
<dbReference type="OrthoDB" id="6581954at2759"/>
<evidence type="ECO:0000256" key="6">
    <source>
        <dbReference type="ARBA" id="ARBA00022989"/>
    </source>
</evidence>
<dbReference type="InterPro" id="IPR000175">
    <property type="entry name" value="Na/ntran_symport"/>
</dbReference>
<dbReference type="EMBL" id="GL732824">
    <property type="protein sequence ID" value="EFX64492.1"/>
    <property type="molecule type" value="Genomic_DNA"/>
</dbReference>
<evidence type="ECO:0000313" key="10">
    <source>
        <dbReference type="EMBL" id="EFX64492.1"/>
    </source>
</evidence>
<sequence length="86" mass="9349">MAKETNLSGKVKSGLAAADEQQDEDKAQIVFFLSETTAVSAGSHRPDAPNEDSPALEERETWAKKAEFLLAVIGFAVDLGNVWRFP</sequence>
<organism evidence="10 11">
    <name type="scientific">Daphnia pulex</name>
    <name type="common">Water flea</name>
    <dbReference type="NCBI Taxonomy" id="6669"/>
    <lineage>
        <taxon>Eukaryota</taxon>
        <taxon>Metazoa</taxon>
        <taxon>Ecdysozoa</taxon>
        <taxon>Arthropoda</taxon>
        <taxon>Crustacea</taxon>
        <taxon>Branchiopoda</taxon>
        <taxon>Diplostraca</taxon>
        <taxon>Cladocera</taxon>
        <taxon>Anomopoda</taxon>
        <taxon>Daphniidae</taxon>
        <taxon>Daphnia</taxon>
    </lineage>
</organism>
<dbReference type="PROSITE" id="PS50267">
    <property type="entry name" value="NA_NEUROTRAN_SYMP_3"/>
    <property type="match status" value="1"/>
</dbReference>
<protein>
    <recommendedName>
        <fullName evidence="12">Transporter</fullName>
    </recommendedName>
</protein>
<dbReference type="PANTHER" id="PTHR11616">
    <property type="entry name" value="SODIUM/CHLORIDE DEPENDENT TRANSPORTER"/>
    <property type="match status" value="1"/>
</dbReference>
<keyword evidence="5" id="KW-0769">Symport</keyword>
<dbReference type="SUPFAM" id="SSF161070">
    <property type="entry name" value="SNF-like"/>
    <property type="match status" value="1"/>
</dbReference>
<dbReference type="HOGENOM" id="CLU_2500182_0_0_1"/>
<evidence type="ECO:0000256" key="9">
    <source>
        <dbReference type="SAM" id="MobiDB-lite"/>
    </source>
</evidence>
<feature type="region of interest" description="Disordered" evidence="9">
    <location>
        <begin position="1"/>
        <end position="22"/>
    </location>
</feature>
<feature type="region of interest" description="Disordered" evidence="9">
    <location>
        <begin position="38"/>
        <end position="58"/>
    </location>
</feature>